<evidence type="ECO:0000256" key="2">
    <source>
        <dbReference type="ARBA" id="ARBA00023052"/>
    </source>
</evidence>
<dbReference type="GO" id="GO:0030976">
    <property type="term" value="F:thiamine pyrophosphate binding"/>
    <property type="evidence" value="ECO:0007669"/>
    <property type="project" value="InterPro"/>
</dbReference>
<dbReference type="EMBL" id="JAALLT010000002">
    <property type="protein sequence ID" value="NGP76668.1"/>
    <property type="molecule type" value="Genomic_DNA"/>
</dbReference>
<organism evidence="6 7">
    <name type="scientific">Halalkalibaculum roseum</name>
    <dbReference type="NCBI Taxonomy" id="2709311"/>
    <lineage>
        <taxon>Bacteria</taxon>
        <taxon>Pseudomonadati</taxon>
        <taxon>Balneolota</taxon>
        <taxon>Balneolia</taxon>
        <taxon>Balneolales</taxon>
        <taxon>Balneolaceae</taxon>
        <taxon>Halalkalibaculum</taxon>
    </lineage>
</organism>
<evidence type="ECO:0000313" key="6">
    <source>
        <dbReference type="EMBL" id="NGP76668.1"/>
    </source>
</evidence>
<dbReference type="GO" id="GO:0033980">
    <property type="term" value="F:phosphonopyruvate decarboxylase activity"/>
    <property type="evidence" value="ECO:0007669"/>
    <property type="project" value="UniProtKB-EC"/>
</dbReference>
<keyword evidence="6" id="KW-0670">Pyruvate</keyword>
<gene>
    <name evidence="6" type="primary">aepY</name>
    <name evidence="6" type="ORF">G3570_08490</name>
</gene>
<keyword evidence="1" id="KW-0210">Decarboxylase</keyword>
<evidence type="ECO:0000259" key="5">
    <source>
        <dbReference type="Pfam" id="PF02776"/>
    </source>
</evidence>
<dbReference type="InterPro" id="IPR029061">
    <property type="entry name" value="THDP-binding"/>
</dbReference>
<dbReference type="NCBIfam" id="TIGR03297">
    <property type="entry name" value="Ppyr-DeCO2ase"/>
    <property type="match status" value="1"/>
</dbReference>
<dbReference type="AlphaFoldDB" id="A0A6M1SWU8"/>
<feature type="domain" description="Thiamine pyrophosphate enzyme TPP-binding" evidence="4">
    <location>
        <begin position="208"/>
        <end position="344"/>
    </location>
</feature>
<dbReference type="Gene3D" id="3.40.50.970">
    <property type="match status" value="2"/>
</dbReference>
<dbReference type="FunFam" id="3.40.50.970:FF:000100">
    <property type="entry name" value="Putative phosphonopyruvate decarboxylase"/>
    <property type="match status" value="1"/>
</dbReference>
<dbReference type="Pfam" id="PF02776">
    <property type="entry name" value="TPP_enzyme_N"/>
    <property type="match status" value="1"/>
</dbReference>
<keyword evidence="3 6" id="KW-0456">Lyase</keyword>
<dbReference type="Pfam" id="PF02775">
    <property type="entry name" value="TPP_enzyme_C"/>
    <property type="match status" value="1"/>
</dbReference>
<sequence length="375" mass="40806">MISNKLFFQALKSNDVNFFTGVPDSLLKNFCACLTDNTENSQHLITANEGAAVALAAGYHLATGSLPFVYLQNSGLGNTINPLLSLADREVYSIPMLLMIGWRGEPGVSDEPQHKKQGRVQNSILRAIEIPFYQLNSETDNIEDFVTNATKEAKKINGPVVIVVSKNTFEPYSLQPGTSSGYSLSREDAIEYVLDKLSSDDIIVSTTGKPSREVYEYREAKGQGHQNDFLTVGSMGHCSQIALGIAMHTEQNVFCLDGDGSVIMHMGSLGIIGENAPANFKHIVLNNGAHDSVGGQPTVGFNISIPTIAEGAGYLTTFTATTKDDLDKDFERFLEIGGPALFEIRVKKGARNNLGRPNRTPVENKKELMKLLSTE</sequence>
<dbReference type="InterPro" id="IPR051818">
    <property type="entry name" value="TPP_dependent_decarboxylase"/>
</dbReference>
<evidence type="ECO:0000313" key="7">
    <source>
        <dbReference type="Proteomes" id="UP000473278"/>
    </source>
</evidence>
<dbReference type="CDD" id="cd03371">
    <property type="entry name" value="TPP_PpyrDC"/>
    <property type="match status" value="1"/>
</dbReference>
<dbReference type="PANTHER" id="PTHR42818">
    <property type="entry name" value="SULFOPYRUVATE DECARBOXYLASE SUBUNIT ALPHA"/>
    <property type="match status" value="1"/>
</dbReference>
<evidence type="ECO:0000256" key="3">
    <source>
        <dbReference type="ARBA" id="ARBA00023239"/>
    </source>
</evidence>
<feature type="domain" description="Thiamine pyrophosphate enzyme N-terminal TPP-binding" evidence="5">
    <location>
        <begin position="5"/>
        <end position="117"/>
    </location>
</feature>
<protein>
    <submittedName>
        <fullName evidence="6">Phosphonopyruvate decarboxylase</fullName>
        <ecNumber evidence="6">4.1.1.82</ecNumber>
    </submittedName>
</protein>
<dbReference type="GO" id="GO:0032923">
    <property type="term" value="P:organic phosphonate biosynthetic process"/>
    <property type="evidence" value="ECO:0007669"/>
    <property type="project" value="InterPro"/>
</dbReference>
<dbReference type="InterPro" id="IPR012001">
    <property type="entry name" value="Thiamin_PyroP_enz_TPP-bd_dom"/>
</dbReference>
<dbReference type="PANTHER" id="PTHR42818:SF1">
    <property type="entry name" value="SULFOPYRUVATE DECARBOXYLASE"/>
    <property type="match status" value="1"/>
</dbReference>
<proteinExistence type="predicted"/>
<comment type="caution">
    <text evidence="6">The sequence shown here is derived from an EMBL/GenBank/DDBJ whole genome shotgun (WGS) entry which is preliminary data.</text>
</comment>
<dbReference type="InterPro" id="IPR011766">
    <property type="entry name" value="TPP_enzyme_TPP-bd"/>
</dbReference>
<dbReference type="CDD" id="cd07035">
    <property type="entry name" value="TPP_PYR_POX_like"/>
    <property type="match status" value="1"/>
</dbReference>
<keyword evidence="2" id="KW-0786">Thiamine pyrophosphate</keyword>
<dbReference type="RefSeq" id="WP_165141205.1">
    <property type="nucleotide sequence ID" value="NZ_JAALLT010000002.1"/>
</dbReference>
<dbReference type="EC" id="4.1.1.82" evidence="6"/>
<reference evidence="6 7" key="1">
    <citation type="submission" date="2020-02" db="EMBL/GenBank/DDBJ databases">
        <title>Balneolaceae bacterium YR4-1, complete genome.</title>
        <authorList>
            <person name="Li Y."/>
            <person name="Wu S."/>
        </authorList>
    </citation>
    <scope>NUCLEOTIDE SEQUENCE [LARGE SCALE GENOMIC DNA]</scope>
    <source>
        <strain evidence="6 7">YR4-1</strain>
    </source>
</reference>
<evidence type="ECO:0000259" key="4">
    <source>
        <dbReference type="Pfam" id="PF02775"/>
    </source>
</evidence>
<name>A0A6M1SWU8_9BACT</name>
<dbReference type="SUPFAM" id="SSF52518">
    <property type="entry name" value="Thiamin diphosphate-binding fold (THDP-binding)"/>
    <property type="match status" value="2"/>
</dbReference>
<accession>A0A6M1SWU8</accession>
<keyword evidence="7" id="KW-1185">Reference proteome</keyword>
<dbReference type="Proteomes" id="UP000473278">
    <property type="component" value="Unassembled WGS sequence"/>
</dbReference>
<evidence type="ECO:0000256" key="1">
    <source>
        <dbReference type="ARBA" id="ARBA00022793"/>
    </source>
</evidence>
<dbReference type="InterPro" id="IPR017684">
    <property type="entry name" value="Phosphono-pyrv_decarboxylase"/>
</dbReference>